<dbReference type="AlphaFoldDB" id="A0A848DPW8"/>
<dbReference type="EMBL" id="JAAXKZ010000134">
    <property type="protein sequence ID" value="NMH94832.1"/>
    <property type="molecule type" value="Genomic_DNA"/>
</dbReference>
<evidence type="ECO:0000256" key="1">
    <source>
        <dbReference type="SAM" id="MobiDB-lite"/>
    </source>
</evidence>
<feature type="region of interest" description="Disordered" evidence="1">
    <location>
        <begin position="44"/>
        <end position="111"/>
    </location>
</feature>
<dbReference type="InterPro" id="IPR027417">
    <property type="entry name" value="P-loop_NTPase"/>
</dbReference>
<organism evidence="3 4">
    <name type="scientific">Pseudonocardia bannensis</name>
    <dbReference type="NCBI Taxonomy" id="630973"/>
    <lineage>
        <taxon>Bacteria</taxon>
        <taxon>Bacillati</taxon>
        <taxon>Actinomycetota</taxon>
        <taxon>Actinomycetes</taxon>
        <taxon>Pseudonocardiales</taxon>
        <taxon>Pseudonocardiaceae</taxon>
        <taxon>Pseudonocardia</taxon>
    </lineage>
</organism>
<evidence type="ECO:0000313" key="3">
    <source>
        <dbReference type="EMBL" id="NMH94832.1"/>
    </source>
</evidence>
<keyword evidence="4" id="KW-1185">Reference proteome</keyword>
<reference evidence="3 4" key="1">
    <citation type="submission" date="2020-04" db="EMBL/GenBank/DDBJ databases">
        <authorList>
            <person name="Klaysubun C."/>
            <person name="Duangmal K."/>
            <person name="Lipun K."/>
        </authorList>
    </citation>
    <scope>NUCLEOTIDE SEQUENCE [LARGE SCALE GENOMIC DNA]</scope>
    <source>
        <strain evidence="3 4">DSM 45300</strain>
    </source>
</reference>
<keyword evidence="3" id="KW-0547">Nucleotide-binding</keyword>
<comment type="caution">
    <text evidence="3">The sequence shown here is derived from an EMBL/GenBank/DDBJ whole genome shotgun (WGS) entry which is preliminary data.</text>
</comment>
<feature type="domain" description="ABC transporter" evidence="2">
    <location>
        <begin position="7"/>
        <end position="49"/>
    </location>
</feature>
<dbReference type="Pfam" id="PF00005">
    <property type="entry name" value="ABC_tran"/>
    <property type="match status" value="1"/>
</dbReference>
<evidence type="ECO:0000313" key="4">
    <source>
        <dbReference type="Proteomes" id="UP000586918"/>
    </source>
</evidence>
<accession>A0A848DPW8</accession>
<proteinExistence type="predicted"/>
<dbReference type="GO" id="GO:0005524">
    <property type="term" value="F:ATP binding"/>
    <property type="evidence" value="ECO:0007669"/>
    <property type="project" value="UniProtKB-KW"/>
</dbReference>
<dbReference type="GO" id="GO:0016887">
    <property type="term" value="F:ATP hydrolysis activity"/>
    <property type="evidence" value="ECO:0007669"/>
    <property type="project" value="InterPro"/>
</dbReference>
<name>A0A848DPW8_9PSEU</name>
<gene>
    <name evidence="3" type="ORF">HF519_25310</name>
</gene>
<evidence type="ECO:0000259" key="2">
    <source>
        <dbReference type="Pfam" id="PF00005"/>
    </source>
</evidence>
<protein>
    <submittedName>
        <fullName evidence="3">ATP-binding cassette domain-containing protein</fullName>
    </submittedName>
</protein>
<dbReference type="Proteomes" id="UP000586918">
    <property type="component" value="Unassembled WGS sequence"/>
</dbReference>
<dbReference type="SUPFAM" id="SSF52540">
    <property type="entry name" value="P-loop containing nucleoside triphosphate hydrolases"/>
    <property type="match status" value="1"/>
</dbReference>
<dbReference type="InterPro" id="IPR003439">
    <property type="entry name" value="ABC_transporter-like_ATP-bd"/>
</dbReference>
<sequence length="143" mass="14659">MTFTVRPAGRVVRFVGSNGAGRTTTTRIVLGVLSAGAGEVRWTGAPIDAWTPGPRRRPRSGGPGGSASTRRRCAGRSAGATRPRLTGPLGEPGPAGVLRGPEPDLGLGPAEVRAGRRVEQLRVPVALDRVLGARGGPVGQREG</sequence>
<keyword evidence="3" id="KW-0067">ATP-binding</keyword>
<dbReference type="Gene3D" id="3.40.50.300">
    <property type="entry name" value="P-loop containing nucleotide triphosphate hydrolases"/>
    <property type="match status" value="1"/>
</dbReference>